<dbReference type="Proteomes" id="UP000197638">
    <property type="component" value="Chromosome"/>
</dbReference>
<dbReference type="EMBL" id="CP022123">
    <property type="protein sequence ID" value="ASG28743.1"/>
    <property type="molecule type" value="Genomic_DNA"/>
</dbReference>
<reference evidence="2 5" key="3">
    <citation type="submission" date="2017-06" db="EMBL/GenBank/DDBJ databases">
        <title>Genome sequencing of Fusobacterium nucleatum subsp. polymorphum KCOM 1275 (=ChDC F310).</title>
        <authorList>
            <person name="Kook J.-K."/>
            <person name="Park S.-N."/>
            <person name="Lim Y.K."/>
            <person name="Roh H."/>
        </authorList>
    </citation>
    <scope>NUCLEOTIDE SEQUENCE [LARGE SCALE GENOMIC DNA]</scope>
    <source>
        <strain evidence="2 5">KCOM 1275</strain>
    </source>
</reference>
<dbReference type="EMBL" id="NIRO01000011">
    <property type="protein sequence ID" value="PHI11909.1"/>
    <property type="molecule type" value="Genomic_DNA"/>
</dbReference>
<reference evidence="3 6" key="2">
    <citation type="submission" date="2017-06" db="EMBL/GenBank/DDBJ databases">
        <title>Draft genome sequence of Fusobacterium nucleatum subsp. polymorphum KCOM 1274 (=ChDC F309).</title>
        <authorList>
            <person name="Kook J.-K."/>
            <person name="Park S.-N."/>
            <person name="Lim Y.K."/>
            <person name="Roh H."/>
        </authorList>
    </citation>
    <scope>NUCLEOTIDE SEQUENCE [LARGE SCALE GENOMIC DNA]</scope>
    <source>
        <strain evidence="3">KCOM 1274</strain>
        <strain evidence="6">KCOM 1274 (ChDC F309)</strain>
    </source>
</reference>
<gene>
    <name evidence="1" type="ORF">CBG50_12375</name>
    <name evidence="3" type="ORF">CBG56_08820</name>
    <name evidence="2" type="ORF">CBG61_07285</name>
</gene>
<evidence type="ECO:0000313" key="4">
    <source>
        <dbReference type="Proteomes" id="UP000196759"/>
    </source>
</evidence>
<organism evidence="2 5">
    <name type="scientific">Fusobacterium nucleatum subsp. polymorphum</name>
    <name type="common">Fusobacterium polymorphum</name>
    <dbReference type="NCBI Taxonomy" id="76857"/>
    <lineage>
        <taxon>Bacteria</taxon>
        <taxon>Fusobacteriati</taxon>
        <taxon>Fusobacteriota</taxon>
        <taxon>Fusobacteriia</taxon>
        <taxon>Fusobacteriales</taxon>
        <taxon>Fusobacteriaceae</taxon>
        <taxon>Fusobacterium</taxon>
    </lineage>
</organism>
<dbReference type="RefSeq" id="WP_088337907.1">
    <property type="nucleotide sequence ID" value="NZ_CP021934.1"/>
</dbReference>
<accession>A0A241Q1Q1</accession>
<evidence type="ECO:0000313" key="1">
    <source>
        <dbReference type="EMBL" id="ASC03952.1"/>
    </source>
</evidence>
<evidence type="ECO:0000313" key="2">
    <source>
        <dbReference type="EMBL" id="ASG28743.1"/>
    </source>
</evidence>
<evidence type="ECO:0000313" key="3">
    <source>
        <dbReference type="EMBL" id="PHI11909.1"/>
    </source>
</evidence>
<sequence>MKRKKIIGYKVRIRGDLKIEEDMYMIVWETVIKLPITPYKYVESFVYFTRINNEIVIKIDTNKNNYEIIKWNEYMKYRMMKFDKTNIKSWYEENRKDFNYEGFNRFGYSDEENEYFKNKPFIKFSSFIPYSEKFEILFTKYNKEIKEQDKIKINILGIEEIIGVTKSRYEFYKKLFTNFE</sequence>
<proteinExistence type="predicted"/>
<protein>
    <submittedName>
        <fullName evidence="2">Uncharacterized protein</fullName>
    </submittedName>
</protein>
<evidence type="ECO:0000313" key="5">
    <source>
        <dbReference type="Proteomes" id="UP000197638"/>
    </source>
</evidence>
<reference evidence="1 4" key="1">
    <citation type="submission" date="2017-06" db="EMBL/GenBank/DDBJ databases">
        <title>Draft genome sequence of Fusobacterium nucleatum subsp. polymorphum KCOM 1260 (=ChDC F218).</title>
        <authorList>
            <person name="Kook J.-K."/>
            <person name="Park S.-N."/>
            <person name="Lim Y.K."/>
            <person name="Roh H."/>
        </authorList>
    </citation>
    <scope>NUCLEOTIDE SEQUENCE [LARGE SCALE GENOMIC DNA]</scope>
    <source>
        <strain evidence="1">KCOM 1260</strain>
        <strain evidence="4">KCOM 1260 (ChDC F218)</strain>
    </source>
</reference>
<keyword evidence="4" id="KW-1185">Reference proteome</keyword>
<dbReference type="AlphaFoldDB" id="A0A241Q1Q1"/>
<name>A0A241Q1Q1_FUSNP</name>
<dbReference type="Proteomes" id="UP000196759">
    <property type="component" value="Chromosome"/>
</dbReference>
<evidence type="ECO:0000313" key="6">
    <source>
        <dbReference type="Proteomes" id="UP000224507"/>
    </source>
</evidence>
<dbReference type="Proteomes" id="UP000224507">
    <property type="component" value="Unassembled WGS sequence"/>
</dbReference>
<dbReference type="EMBL" id="CP021934">
    <property type="protein sequence ID" value="ASC03952.1"/>
    <property type="molecule type" value="Genomic_DNA"/>
</dbReference>